<feature type="domain" description="DUF5801" evidence="1">
    <location>
        <begin position="291"/>
        <end position="363"/>
    </location>
</feature>
<dbReference type="InterPro" id="IPR043824">
    <property type="entry name" value="DUF5801"/>
</dbReference>
<evidence type="ECO:0000259" key="1">
    <source>
        <dbReference type="Pfam" id="PF19116"/>
    </source>
</evidence>
<gene>
    <name evidence="2" type="ORF">DMY87_17470</name>
</gene>
<dbReference type="Pfam" id="PF19116">
    <property type="entry name" value="DUF5801"/>
    <property type="match status" value="1"/>
</dbReference>
<feature type="non-terminal residue" evidence="2">
    <location>
        <position position="659"/>
    </location>
</feature>
<dbReference type="RefSeq" id="WP_205908186.1">
    <property type="nucleotide sequence ID" value="NZ_QJRY01000006.1"/>
</dbReference>
<sequence>MSIEDPRLSSFDNNSSADDFDSAVEQHLGYVPEETRGVEMAQAATPNATDAAKTDRLPTETAAASIPTEVVPDQNNVVTLPVGVSIDDIRLEGGNLVLVQADGTEIVIVGGAANIPTFVIGEVELPQQALFAALEGNNINVAAGPDGSYSASSGSASNGGDFNDSPINNGPEQFALADLLGDTDFGDGAPNGQRLGGDGVPTILSPLTSPIILDEAVVTDEISNDRIFTGRLPFEQGPDFGTISGVVFTGASDVDEGDGLKVLTGFTSGGRPITVTSFAAPTDGADLDFLAVEGRDSAGNVVFTLTITNRVTGDFTFELVGKLEHPDAGQNGSQDDLDDLLRLGFQYTVTDRDGDSVTGSFNIDIQDDAPTIGVPAGDQVSEDDLFSKIDEPTPEFAKFISDSESDSGSDFPPAFKYPTAEGSLAIRWGADNDLKSETIGETGNATGDDPVGRTVSFTGLNTSSTSAEIQAAIPVLANLSSDGYPLTYRIEYKRDESGKWNGGYQLIAFKAFFDGPFEGERLFAEDGEAGQLISMKDFDGARVFVITLDPTSANGTYTFQLIGNLDHYAPIASTEGSEGQAAGNTVPSDSIGAAVVFDGDGPRIVGKPVDFLDFKIPFTATDSDGDRVDGTVTVRVEDDGPWVGSNSTVYVEDDDLSNG</sequence>
<evidence type="ECO:0000313" key="2">
    <source>
        <dbReference type="EMBL" id="PYB71974.1"/>
    </source>
</evidence>
<protein>
    <recommendedName>
        <fullName evidence="1">DUF5801 domain-containing protein</fullName>
    </recommendedName>
</protein>
<proteinExistence type="predicted"/>
<organism evidence="2 3">
    <name type="scientific">Rhizobium wuzhouense</name>
    <dbReference type="NCBI Taxonomy" id="1986026"/>
    <lineage>
        <taxon>Bacteria</taxon>
        <taxon>Pseudomonadati</taxon>
        <taxon>Pseudomonadota</taxon>
        <taxon>Alphaproteobacteria</taxon>
        <taxon>Hyphomicrobiales</taxon>
        <taxon>Rhizobiaceae</taxon>
        <taxon>Rhizobium/Agrobacterium group</taxon>
        <taxon>Rhizobium</taxon>
    </lineage>
</organism>
<accession>A0ABX5NPP0</accession>
<reference evidence="2 3" key="1">
    <citation type="submission" date="2018-06" db="EMBL/GenBank/DDBJ databases">
        <title>Rhizobium wuzhouense sp. nov., isolated from roots of Oryza officinalis.</title>
        <authorList>
            <person name="Yuan T."/>
        </authorList>
    </citation>
    <scope>NUCLEOTIDE SEQUENCE [LARGE SCALE GENOMIC DNA]</scope>
    <source>
        <strain evidence="2 3">W44</strain>
    </source>
</reference>
<evidence type="ECO:0000313" key="3">
    <source>
        <dbReference type="Proteomes" id="UP000247536"/>
    </source>
</evidence>
<name>A0ABX5NPP0_9HYPH</name>
<dbReference type="Proteomes" id="UP000247536">
    <property type="component" value="Unassembled WGS sequence"/>
</dbReference>
<keyword evidence="3" id="KW-1185">Reference proteome</keyword>
<dbReference type="EMBL" id="QJRY01000006">
    <property type="protein sequence ID" value="PYB71974.1"/>
    <property type="molecule type" value="Genomic_DNA"/>
</dbReference>
<comment type="caution">
    <text evidence="2">The sequence shown here is derived from an EMBL/GenBank/DDBJ whole genome shotgun (WGS) entry which is preliminary data.</text>
</comment>